<organism evidence="13 14">
    <name type="scientific">Colocasia esculenta</name>
    <name type="common">Wild taro</name>
    <name type="synonym">Arum esculentum</name>
    <dbReference type="NCBI Taxonomy" id="4460"/>
    <lineage>
        <taxon>Eukaryota</taxon>
        <taxon>Viridiplantae</taxon>
        <taxon>Streptophyta</taxon>
        <taxon>Embryophyta</taxon>
        <taxon>Tracheophyta</taxon>
        <taxon>Spermatophyta</taxon>
        <taxon>Magnoliopsida</taxon>
        <taxon>Liliopsida</taxon>
        <taxon>Araceae</taxon>
        <taxon>Aroideae</taxon>
        <taxon>Colocasieae</taxon>
        <taxon>Colocasia</taxon>
    </lineage>
</organism>
<dbReference type="EMBL" id="NMUH01006711">
    <property type="protein sequence ID" value="MQM15847.1"/>
    <property type="molecule type" value="Genomic_DNA"/>
</dbReference>
<dbReference type="Pfam" id="PF00067">
    <property type="entry name" value="p450"/>
    <property type="match status" value="1"/>
</dbReference>
<feature type="region of interest" description="Disordered" evidence="11">
    <location>
        <begin position="282"/>
        <end position="324"/>
    </location>
</feature>
<feature type="binding site" description="axial binding residue" evidence="10">
    <location>
        <position position="250"/>
    </location>
    <ligand>
        <name>heme</name>
        <dbReference type="ChEBI" id="CHEBI:30413"/>
    </ligand>
    <ligandPart>
        <name>Fe</name>
        <dbReference type="ChEBI" id="CHEBI:18248"/>
    </ligandPart>
</feature>
<sequence length="324" mass="36309">MRRFQQAFTELLYLMGMFVPSDAVPWLEWLDLQGYIKAMKRTSKELEAVLITWIEEHRQKKRDESGDTEGEQDFIDVMLSSLWGVDLSGFDPDTAIKAIVLSVIGGGMDTSATTMTWDVALMLNHRPVLDKVRHELDLHVGTTRNVEEDDIPNLVYLQATLKETLRLYPAGPLSITHESCADCWVGGYQVPAGTRLLTNLWKLHRDPRSWGPDPEEFRPERFLPAGEAAGVDGRGQHFRYLPFGSGRRMCPRITFAMQVMLLTLARLLHGFELGTEDGGAVDMGEGPGATMPKAACNDPRIRYPKPSKYPTLGPPPTDPKTRKG</sequence>
<dbReference type="GO" id="GO:0020037">
    <property type="term" value="F:heme binding"/>
    <property type="evidence" value="ECO:0007669"/>
    <property type="project" value="InterPro"/>
</dbReference>
<dbReference type="PANTHER" id="PTHR47947">
    <property type="entry name" value="CYTOCHROME P450 82C3-RELATED"/>
    <property type="match status" value="1"/>
</dbReference>
<dbReference type="GO" id="GO:0004497">
    <property type="term" value="F:monooxygenase activity"/>
    <property type="evidence" value="ECO:0007669"/>
    <property type="project" value="InterPro"/>
</dbReference>
<reference evidence="13" key="1">
    <citation type="submission" date="2017-07" db="EMBL/GenBank/DDBJ databases">
        <title>Taro Niue Genome Assembly and Annotation.</title>
        <authorList>
            <person name="Atibalentja N."/>
            <person name="Keating K."/>
            <person name="Fields C.J."/>
        </authorList>
    </citation>
    <scope>NUCLEOTIDE SEQUENCE</scope>
    <source>
        <strain evidence="13">Niue_2</strain>
        <tissue evidence="13">Leaf</tissue>
    </source>
</reference>
<evidence type="ECO:0000256" key="10">
    <source>
        <dbReference type="PIRSR" id="PIRSR602401-1"/>
    </source>
</evidence>
<keyword evidence="8 10" id="KW-0408">Iron</keyword>
<dbReference type="PANTHER" id="PTHR47947:SF26">
    <property type="entry name" value="CYTOCHROME P450"/>
    <property type="match status" value="1"/>
</dbReference>
<proteinExistence type="predicted"/>
<feature type="signal peptide" evidence="12">
    <location>
        <begin position="1"/>
        <end position="23"/>
    </location>
</feature>
<dbReference type="GO" id="GO:0016020">
    <property type="term" value="C:membrane"/>
    <property type="evidence" value="ECO:0007669"/>
    <property type="project" value="UniProtKB-SubCell"/>
</dbReference>
<evidence type="ECO:0000256" key="11">
    <source>
        <dbReference type="SAM" id="MobiDB-lite"/>
    </source>
</evidence>
<evidence type="ECO:0000313" key="13">
    <source>
        <dbReference type="EMBL" id="MQM15847.1"/>
    </source>
</evidence>
<keyword evidence="12" id="KW-0732">Signal</keyword>
<dbReference type="PRINTS" id="PR00463">
    <property type="entry name" value="EP450I"/>
</dbReference>
<dbReference type="GO" id="GO:0005506">
    <property type="term" value="F:iron ion binding"/>
    <property type="evidence" value="ECO:0007669"/>
    <property type="project" value="InterPro"/>
</dbReference>
<dbReference type="OrthoDB" id="507451at2759"/>
<dbReference type="InterPro" id="IPR001128">
    <property type="entry name" value="Cyt_P450"/>
</dbReference>
<keyword evidence="9" id="KW-0472">Membrane</keyword>
<evidence type="ECO:0000256" key="9">
    <source>
        <dbReference type="ARBA" id="ARBA00023136"/>
    </source>
</evidence>
<evidence type="ECO:0000256" key="7">
    <source>
        <dbReference type="ARBA" id="ARBA00023002"/>
    </source>
</evidence>
<dbReference type="InterPro" id="IPR002401">
    <property type="entry name" value="Cyt_P450_E_grp-I"/>
</dbReference>
<evidence type="ECO:0000313" key="14">
    <source>
        <dbReference type="Proteomes" id="UP000652761"/>
    </source>
</evidence>
<evidence type="ECO:0000256" key="12">
    <source>
        <dbReference type="SAM" id="SignalP"/>
    </source>
</evidence>
<dbReference type="SUPFAM" id="SSF48264">
    <property type="entry name" value="Cytochrome P450"/>
    <property type="match status" value="1"/>
</dbReference>
<comment type="cofactor">
    <cofactor evidence="1 10">
        <name>heme</name>
        <dbReference type="ChEBI" id="CHEBI:30413"/>
    </cofactor>
</comment>
<feature type="chain" id="PRO_5032441259" evidence="12">
    <location>
        <begin position="24"/>
        <end position="324"/>
    </location>
</feature>
<dbReference type="InterPro" id="IPR050651">
    <property type="entry name" value="Plant_Cytochrome_P450_Monoox"/>
</dbReference>
<dbReference type="AlphaFoldDB" id="A0A843X967"/>
<keyword evidence="7" id="KW-0560">Oxidoreductase</keyword>
<comment type="subcellular location">
    <subcellularLocation>
        <location evidence="2">Membrane</location>
    </subcellularLocation>
</comment>
<keyword evidence="5 10" id="KW-0479">Metal-binding</keyword>
<evidence type="ECO:0000256" key="6">
    <source>
        <dbReference type="ARBA" id="ARBA00022989"/>
    </source>
</evidence>
<dbReference type="Proteomes" id="UP000652761">
    <property type="component" value="Unassembled WGS sequence"/>
</dbReference>
<comment type="caution">
    <text evidence="13">The sequence shown here is derived from an EMBL/GenBank/DDBJ whole genome shotgun (WGS) entry which is preliminary data.</text>
</comment>
<gene>
    <name evidence="13" type="ORF">Taro_048801</name>
</gene>
<protein>
    <submittedName>
        <fullName evidence="13">Uncharacterized protein</fullName>
    </submittedName>
</protein>
<evidence type="ECO:0000256" key="3">
    <source>
        <dbReference type="ARBA" id="ARBA00022617"/>
    </source>
</evidence>
<keyword evidence="3 10" id="KW-0349">Heme</keyword>
<keyword evidence="4" id="KW-0812">Transmembrane</keyword>
<evidence type="ECO:0000256" key="5">
    <source>
        <dbReference type="ARBA" id="ARBA00022723"/>
    </source>
</evidence>
<name>A0A843X967_COLES</name>
<evidence type="ECO:0000256" key="8">
    <source>
        <dbReference type="ARBA" id="ARBA00023004"/>
    </source>
</evidence>
<evidence type="ECO:0000256" key="2">
    <source>
        <dbReference type="ARBA" id="ARBA00004370"/>
    </source>
</evidence>
<keyword evidence="14" id="KW-1185">Reference proteome</keyword>
<dbReference type="PRINTS" id="PR00385">
    <property type="entry name" value="P450"/>
</dbReference>
<dbReference type="Gene3D" id="1.10.630.10">
    <property type="entry name" value="Cytochrome P450"/>
    <property type="match status" value="1"/>
</dbReference>
<evidence type="ECO:0000256" key="1">
    <source>
        <dbReference type="ARBA" id="ARBA00001971"/>
    </source>
</evidence>
<dbReference type="GO" id="GO:0016705">
    <property type="term" value="F:oxidoreductase activity, acting on paired donors, with incorporation or reduction of molecular oxygen"/>
    <property type="evidence" value="ECO:0007669"/>
    <property type="project" value="InterPro"/>
</dbReference>
<evidence type="ECO:0000256" key="4">
    <source>
        <dbReference type="ARBA" id="ARBA00022692"/>
    </source>
</evidence>
<accession>A0A843X967</accession>
<dbReference type="InterPro" id="IPR036396">
    <property type="entry name" value="Cyt_P450_sf"/>
</dbReference>
<keyword evidence="6" id="KW-1133">Transmembrane helix</keyword>